<evidence type="ECO:0000256" key="3">
    <source>
        <dbReference type="ARBA" id="ARBA00008698"/>
    </source>
</evidence>
<dbReference type="GO" id="GO:0004376">
    <property type="term" value="F:GPI mannosyltransferase activity"/>
    <property type="evidence" value="ECO:0007669"/>
    <property type="project" value="InterPro"/>
</dbReference>
<feature type="transmembrane region" description="Helical" evidence="11">
    <location>
        <begin position="100"/>
        <end position="120"/>
    </location>
</feature>
<organism evidence="14">
    <name type="scientific">Ceratitis capitata</name>
    <name type="common">Mediterranean fruit fly</name>
    <name type="synonym">Tephritis capitata</name>
    <dbReference type="NCBI Taxonomy" id="7213"/>
    <lineage>
        <taxon>Eukaryota</taxon>
        <taxon>Metazoa</taxon>
        <taxon>Ecdysozoa</taxon>
        <taxon>Arthropoda</taxon>
        <taxon>Hexapoda</taxon>
        <taxon>Insecta</taxon>
        <taxon>Pterygota</taxon>
        <taxon>Neoptera</taxon>
        <taxon>Endopterygota</taxon>
        <taxon>Diptera</taxon>
        <taxon>Brachycera</taxon>
        <taxon>Muscomorpha</taxon>
        <taxon>Tephritoidea</taxon>
        <taxon>Tephritidae</taxon>
        <taxon>Ceratitis</taxon>
        <taxon>Ceratitis</taxon>
    </lineage>
</organism>
<gene>
    <name evidence="14" type="primary">PIGV</name>
    <name evidence="13" type="ORF">CCAP1982_LOCUS19784</name>
</gene>
<dbReference type="CTD" id="19835383"/>
<dbReference type="GO" id="GO:0005789">
    <property type="term" value="C:endoplasmic reticulum membrane"/>
    <property type="evidence" value="ECO:0007669"/>
    <property type="project" value="UniProtKB-SubCell"/>
</dbReference>
<dbReference type="EMBL" id="GAMC01020148">
    <property type="protein sequence ID" value="JAB86407.1"/>
    <property type="molecule type" value="mRNA"/>
</dbReference>
<proteinExistence type="evidence at transcript level"/>
<dbReference type="EMBL" id="CAJHJT010000056">
    <property type="protein sequence ID" value="CAD7011700.1"/>
    <property type="molecule type" value="Genomic_DNA"/>
</dbReference>
<feature type="transmembrane region" description="Helical" evidence="11">
    <location>
        <begin position="126"/>
        <end position="152"/>
    </location>
</feature>
<evidence type="ECO:0000256" key="12">
    <source>
        <dbReference type="SAM" id="SignalP"/>
    </source>
</evidence>
<dbReference type="AlphaFoldDB" id="W8B9G3"/>
<comment type="pathway">
    <text evidence="2 11">Glycolipid biosynthesis; glycosylphosphatidylinositol-anchor biosynthesis.</text>
</comment>
<name>W8B9G3_CERCA</name>
<comment type="function">
    <text evidence="11">Mannosyltransferase involved in glycosylphosphatidylinositol-anchor biosynthesis.</text>
</comment>
<dbReference type="EC" id="2.4.1.-" evidence="11"/>
<evidence type="ECO:0000256" key="1">
    <source>
        <dbReference type="ARBA" id="ARBA00004477"/>
    </source>
</evidence>
<accession>W8B9G3</accession>
<keyword evidence="6 11" id="KW-0808">Transferase</keyword>
<evidence type="ECO:0000313" key="14">
    <source>
        <dbReference type="EMBL" id="JAB86404.1"/>
    </source>
</evidence>
<evidence type="ECO:0000256" key="2">
    <source>
        <dbReference type="ARBA" id="ARBA00004687"/>
    </source>
</evidence>
<reference evidence="14" key="2">
    <citation type="journal article" date="2014" name="BMC Genomics">
        <title>A genomic perspective to assessing quality of mass-reared SIT flies used in Mediterranean fruit fly (Ceratitis capitata) eradication in California.</title>
        <authorList>
            <person name="Calla B."/>
            <person name="Hall B."/>
            <person name="Hou S."/>
            <person name="Geib S.M."/>
        </authorList>
    </citation>
    <scope>NUCLEOTIDE SEQUENCE</scope>
</reference>
<dbReference type="GO" id="GO:0006506">
    <property type="term" value="P:GPI anchor biosynthetic process"/>
    <property type="evidence" value="ECO:0007669"/>
    <property type="project" value="UniProtKB-UniPathway"/>
</dbReference>
<evidence type="ECO:0000256" key="4">
    <source>
        <dbReference type="ARBA" id="ARBA00022502"/>
    </source>
</evidence>
<evidence type="ECO:0000256" key="11">
    <source>
        <dbReference type="RuleBase" id="RU363112"/>
    </source>
</evidence>
<keyword evidence="4 11" id="KW-0337">GPI-anchor biosynthesis</keyword>
<evidence type="ECO:0000256" key="9">
    <source>
        <dbReference type="ARBA" id="ARBA00022989"/>
    </source>
</evidence>
<evidence type="ECO:0000313" key="15">
    <source>
        <dbReference type="Proteomes" id="UP000606786"/>
    </source>
</evidence>
<dbReference type="GO" id="GO:0031501">
    <property type="term" value="C:mannosyltransferase complex"/>
    <property type="evidence" value="ECO:0007669"/>
    <property type="project" value="TreeGrafter"/>
</dbReference>
<keyword evidence="12" id="KW-0732">Signal</keyword>
<keyword evidence="5 11" id="KW-0328">Glycosyltransferase</keyword>
<comment type="subcellular location">
    <subcellularLocation>
        <location evidence="1 11">Endoplasmic reticulum membrane</location>
        <topology evidence="1 11">Multi-pass membrane protein</topology>
    </subcellularLocation>
</comment>
<dbReference type="PANTHER" id="PTHR12468:SF2">
    <property type="entry name" value="GPI MANNOSYLTRANSFERASE 2"/>
    <property type="match status" value="1"/>
</dbReference>
<dbReference type="OrthoDB" id="10252502at2759"/>
<sequence length="461" mass="53429">MTEKITKLALASRVIILVLQLLVNHLLPDHKTDVFRSPIAQQITQQHIDLLENNAYNIHNGTDASWLDRTVKFLFGGMRHWDGEYFLHIAEYSYSYENTLAFYPLFPLVVRAGANALYALNMGVSLRSWCLVIAVLVNVFCFCKAANALYALTQRIFKDPNKSWNAALLFCFNPASIFFTAAYSEALFCWLSLHLMLECVSEFRFVRTTLALALSMVSRSNGLLNAGYPIYFMLRHSILKSYHRCFATIKLSLCLLGALLPLTFFYFYAFEQFCLPDRTVVHAPAVLQYGREKNYVLAGHRMPQSSPWCDNTFPFPYSYIQSHYWNVGFLRYYELKQLPNFLLALPVLGFLLYHCFKYLRHFLRTLLPRYPIVQLLKEYKSLPFVLHALILTLFCTFFVHIQISTRLLCSATPCLYWFAADHLPKTFDQIKLRSKAGSILVWFTSYYLIGTALFCNNLPWT</sequence>
<reference evidence="14" key="1">
    <citation type="submission" date="2013-07" db="EMBL/GenBank/DDBJ databases">
        <authorList>
            <person name="Geib S."/>
        </authorList>
    </citation>
    <scope>NUCLEOTIDE SEQUENCE</scope>
</reference>
<reference evidence="13" key="3">
    <citation type="submission" date="2020-11" db="EMBL/GenBank/DDBJ databases">
        <authorList>
            <person name="Whitehead M."/>
        </authorList>
    </citation>
    <scope>NUCLEOTIDE SEQUENCE</scope>
    <source>
        <strain evidence="13">EGII</strain>
    </source>
</reference>
<comment type="similarity">
    <text evidence="3 11">Belongs to the PIGV family.</text>
</comment>
<feature type="transmembrane region" description="Helical" evidence="11">
    <location>
        <begin position="439"/>
        <end position="458"/>
    </location>
</feature>
<dbReference type="GO" id="GO:0000009">
    <property type="term" value="F:alpha-1,6-mannosyltransferase activity"/>
    <property type="evidence" value="ECO:0007669"/>
    <property type="project" value="InterPro"/>
</dbReference>
<feature type="transmembrane region" description="Helical" evidence="11">
    <location>
        <begin position="205"/>
        <end position="224"/>
    </location>
</feature>
<protein>
    <recommendedName>
        <fullName evidence="11">GPI mannosyltransferase 2</fullName>
        <ecNumber evidence="11">2.4.1.-</ecNumber>
    </recommendedName>
</protein>
<keyword evidence="8 11" id="KW-0256">Endoplasmic reticulum</keyword>
<evidence type="ECO:0000256" key="7">
    <source>
        <dbReference type="ARBA" id="ARBA00022692"/>
    </source>
</evidence>
<feature type="transmembrane region" description="Helical" evidence="11">
    <location>
        <begin position="164"/>
        <end position="193"/>
    </location>
</feature>
<evidence type="ECO:0000256" key="5">
    <source>
        <dbReference type="ARBA" id="ARBA00022676"/>
    </source>
</evidence>
<dbReference type="Pfam" id="PF04188">
    <property type="entry name" value="Mannosyl_trans2"/>
    <property type="match status" value="1"/>
</dbReference>
<feature type="signal peptide" evidence="12">
    <location>
        <begin position="1"/>
        <end position="28"/>
    </location>
</feature>
<dbReference type="KEGG" id="ccat:101460083"/>
<keyword evidence="15" id="KW-1185">Reference proteome</keyword>
<keyword evidence="7 11" id="KW-0812">Transmembrane</keyword>
<dbReference type="InterPro" id="IPR007315">
    <property type="entry name" value="PIG-V/Gpi18"/>
</dbReference>
<evidence type="ECO:0000256" key="6">
    <source>
        <dbReference type="ARBA" id="ARBA00022679"/>
    </source>
</evidence>
<evidence type="ECO:0000256" key="10">
    <source>
        <dbReference type="ARBA" id="ARBA00023136"/>
    </source>
</evidence>
<dbReference type="UniPathway" id="UPA00196"/>
<evidence type="ECO:0000313" key="13">
    <source>
        <dbReference type="EMBL" id="CAD7011700.1"/>
    </source>
</evidence>
<feature type="transmembrane region" description="Helical" evidence="11">
    <location>
        <begin position="381"/>
        <end position="403"/>
    </location>
</feature>
<evidence type="ECO:0000256" key="8">
    <source>
        <dbReference type="ARBA" id="ARBA00022824"/>
    </source>
</evidence>
<feature type="transmembrane region" description="Helical" evidence="11">
    <location>
        <begin position="341"/>
        <end position="360"/>
    </location>
</feature>
<keyword evidence="9 11" id="KW-1133">Transmembrane helix</keyword>
<keyword evidence="10 11" id="KW-0472">Membrane</keyword>
<dbReference type="GeneID" id="101460083"/>
<feature type="chain" id="PRO_5007737030" description="GPI mannosyltransferase 2" evidence="12">
    <location>
        <begin position="29"/>
        <end position="461"/>
    </location>
</feature>
<feature type="transmembrane region" description="Helical" evidence="11">
    <location>
        <begin position="245"/>
        <end position="269"/>
    </location>
</feature>
<dbReference type="PANTHER" id="PTHR12468">
    <property type="entry name" value="GPI MANNOSYLTRANSFERASE 2"/>
    <property type="match status" value="1"/>
</dbReference>
<dbReference type="EMBL" id="GAMC01020151">
    <property type="protein sequence ID" value="JAB86404.1"/>
    <property type="molecule type" value="mRNA"/>
</dbReference>
<dbReference type="Proteomes" id="UP000606786">
    <property type="component" value="Unassembled WGS sequence"/>
</dbReference>